<organism evidence="3">
    <name type="scientific">Daucus carota subsp. sativus</name>
    <name type="common">Carrot</name>
    <dbReference type="NCBI Taxonomy" id="79200"/>
    <lineage>
        <taxon>Eukaryota</taxon>
        <taxon>Viridiplantae</taxon>
        <taxon>Streptophyta</taxon>
        <taxon>Embryophyta</taxon>
        <taxon>Tracheophyta</taxon>
        <taxon>Spermatophyta</taxon>
        <taxon>Magnoliopsida</taxon>
        <taxon>eudicotyledons</taxon>
        <taxon>Gunneridae</taxon>
        <taxon>Pentapetalae</taxon>
        <taxon>asterids</taxon>
        <taxon>campanulids</taxon>
        <taxon>Apiales</taxon>
        <taxon>Apiaceae</taxon>
        <taxon>Apioideae</taxon>
        <taxon>Scandiceae</taxon>
        <taxon>Daucinae</taxon>
        <taxon>Daucus</taxon>
        <taxon>Daucus sect. Daucus</taxon>
    </lineage>
</organism>
<keyword evidence="1" id="KW-1133">Transmembrane helix</keyword>
<evidence type="ECO:0000313" key="5">
    <source>
        <dbReference type="Proteomes" id="UP000077755"/>
    </source>
</evidence>
<reference evidence="4" key="2">
    <citation type="submission" date="2022-03" db="EMBL/GenBank/DDBJ databases">
        <title>Draft title - Genomic analysis of global carrot germplasm unveils the trajectory of domestication and the origin of high carotenoid orange carrot.</title>
        <authorList>
            <person name="Iorizzo M."/>
            <person name="Ellison S."/>
            <person name="Senalik D."/>
            <person name="Macko-Podgorni A."/>
            <person name="Grzebelus D."/>
            <person name="Bostan H."/>
            <person name="Rolling W."/>
            <person name="Curaba J."/>
            <person name="Simon P."/>
        </authorList>
    </citation>
    <scope>NUCLEOTIDE SEQUENCE</scope>
    <source>
        <tissue evidence="4">Leaf</tissue>
    </source>
</reference>
<feature type="transmembrane region" description="Helical" evidence="1">
    <location>
        <begin position="289"/>
        <end position="312"/>
    </location>
</feature>
<proteinExistence type="predicted"/>
<protein>
    <submittedName>
        <fullName evidence="3">Uncharacterized protein</fullName>
    </submittedName>
</protein>
<dbReference type="Gramene" id="KZM85815">
    <property type="protein sequence ID" value="KZM85815"/>
    <property type="gene ID" value="DCAR_026763"/>
</dbReference>
<gene>
    <name evidence="3" type="ORF">DCAR_026763</name>
    <name evidence="4" type="ORF">DCAR_0832840</name>
</gene>
<dbReference type="PANTHER" id="PTHR31414">
    <property type="entry name" value="TRANSMEMBRANE PROTEIN DDB_G0292058"/>
    <property type="match status" value="1"/>
</dbReference>
<dbReference type="PANTHER" id="PTHR31414:SF16">
    <property type="entry name" value="TRANSMEMBRANE PROTEIN"/>
    <property type="match status" value="1"/>
</dbReference>
<dbReference type="KEGG" id="dcr:108197262"/>
<dbReference type="AlphaFoldDB" id="A0A175YQB1"/>
<evidence type="ECO:0000313" key="3">
    <source>
        <dbReference type="EMBL" id="KZM85815.1"/>
    </source>
</evidence>
<reference evidence="3" key="1">
    <citation type="journal article" date="2016" name="Nat. Genet.">
        <title>A high-quality carrot genome assembly provides new insights into carotenoid accumulation and asterid genome evolution.</title>
        <authorList>
            <person name="Iorizzo M."/>
            <person name="Ellison S."/>
            <person name="Senalik D."/>
            <person name="Zeng P."/>
            <person name="Satapoomin P."/>
            <person name="Huang J."/>
            <person name="Bowman M."/>
            <person name="Iovene M."/>
            <person name="Sanseverino W."/>
            <person name="Cavagnaro P."/>
            <person name="Yildiz M."/>
            <person name="Macko-Podgorni A."/>
            <person name="Moranska E."/>
            <person name="Grzebelus E."/>
            <person name="Grzebelus D."/>
            <person name="Ashrafi H."/>
            <person name="Zheng Z."/>
            <person name="Cheng S."/>
            <person name="Spooner D."/>
            <person name="Van Deynze A."/>
            <person name="Simon P."/>
        </authorList>
    </citation>
    <scope>NUCLEOTIDE SEQUENCE [LARGE SCALE GENOMIC DNA]</scope>
    <source>
        <tissue evidence="3">Leaf</tissue>
    </source>
</reference>
<evidence type="ECO:0000256" key="2">
    <source>
        <dbReference type="SAM" id="SignalP"/>
    </source>
</evidence>
<sequence>MKRSDIGLFFIAHLGVLVIVGLSFCSSVLAVEEQPDRESLDFILGDTNLGRWRSGISRAIAEAPGPGSSPFVLAEKRTRRPDILSGFKKYQGGWDIVNKHYWASVGYTGISGFILAVLWFVSFGIALGVHQCCGWRINIRGKETPRSQRICLILLVVFTCAAAIGCILLSVGQDEFRGEALHTLNYVVNQSDFTVQTLRNVTGYLSLAKTVNVAQLFLPSDIKDDIDKLNVDLNTAAETLWEKTDENSIKIRRVFDAVRSALITVAAVMLLVSVLGLVLSVLGHRHAIYIFVVSGWILVAVTFILCGVFLILENAIADTCVAMDEWVDHPHAETALSNILPCVDQRTTNQTLIESKEVTNAIVDIVNEFLDNFANSNPPPQAYPSYYNQSGPLMPHLCQPYDSHLLDRQCPPQEVSMANASQVWQNYICTSSGFGVCSSVGRLTPDMYDQLVDAVNVSNALQHYAPILLSLQDCNFVRDTFHSIVLDYCPPLEHRLQVVNAGLGLISVGVMLSLVLWIIYAYRPAEEEVFAKSPLTQKGQLWIIKNQSSDNC</sequence>
<keyword evidence="5" id="KW-1185">Reference proteome</keyword>
<accession>A0A175YQB1</accession>
<dbReference type="GO" id="GO:0016020">
    <property type="term" value="C:membrane"/>
    <property type="evidence" value="ECO:0007669"/>
    <property type="project" value="TreeGrafter"/>
</dbReference>
<feature type="transmembrane region" description="Helical" evidence="1">
    <location>
        <begin position="107"/>
        <end position="129"/>
    </location>
</feature>
<dbReference type="OrthoDB" id="1937321at2759"/>
<dbReference type="InterPro" id="IPR040283">
    <property type="entry name" value="DDB_G0292058-like"/>
</dbReference>
<feature type="chain" id="PRO_5008044853" evidence="2">
    <location>
        <begin position="31"/>
        <end position="552"/>
    </location>
</feature>
<feature type="transmembrane region" description="Helical" evidence="1">
    <location>
        <begin position="501"/>
        <end position="522"/>
    </location>
</feature>
<dbReference type="Proteomes" id="UP000077755">
    <property type="component" value="Chromosome 8"/>
</dbReference>
<name>A0A175YQB1_DAUCS</name>
<feature type="signal peptide" evidence="2">
    <location>
        <begin position="1"/>
        <end position="30"/>
    </location>
</feature>
<keyword evidence="1" id="KW-0472">Membrane</keyword>
<dbReference type="OMA" id="LVVHYCC"/>
<evidence type="ECO:0000256" key="1">
    <source>
        <dbReference type="SAM" id="Phobius"/>
    </source>
</evidence>
<dbReference type="EMBL" id="LNRQ01000008">
    <property type="protein sequence ID" value="KZM85815.1"/>
    <property type="molecule type" value="Genomic_DNA"/>
</dbReference>
<dbReference type="EMBL" id="CP093350">
    <property type="protein sequence ID" value="WOH13331.1"/>
    <property type="molecule type" value="Genomic_DNA"/>
</dbReference>
<keyword evidence="2" id="KW-0732">Signal</keyword>
<feature type="transmembrane region" description="Helical" evidence="1">
    <location>
        <begin position="261"/>
        <end position="282"/>
    </location>
</feature>
<dbReference type="STRING" id="79200.A0A175YQB1"/>
<keyword evidence="1" id="KW-0812">Transmembrane</keyword>
<evidence type="ECO:0000313" key="4">
    <source>
        <dbReference type="EMBL" id="WOH13331.1"/>
    </source>
</evidence>
<feature type="transmembrane region" description="Helical" evidence="1">
    <location>
        <begin position="150"/>
        <end position="171"/>
    </location>
</feature>